<feature type="region of interest" description="Disordered" evidence="1">
    <location>
        <begin position="63"/>
        <end position="106"/>
    </location>
</feature>
<feature type="compositionally biased region" description="Polar residues" evidence="1">
    <location>
        <begin position="257"/>
        <end position="272"/>
    </location>
</feature>
<dbReference type="EMBL" id="WIUZ02000007">
    <property type="protein sequence ID" value="KAF9785335.1"/>
    <property type="molecule type" value="Genomic_DNA"/>
</dbReference>
<comment type="caution">
    <text evidence="2">The sequence shown here is derived from an EMBL/GenBank/DDBJ whole genome shotgun (WGS) entry which is preliminary data.</text>
</comment>
<feature type="region of interest" description="Disordered" evidence="1">
    <location>
        <begin position="1"/>
        <end position="49"/>
    </location>
</feature>
<feature type="compositionally biased region" description="Basic and acidic residues" evidence="1">
    <location>
        <begin position="75"/>
        <end position="88"/>
    </location>
</feature>
<reference evidence="2" key="1">
    <citation type="journal article" date="2020" name="Nat. Commun.">
        <title>Large-scale genome sequencing of mycorrhizal fungi provides insights into the early evolution of symbiotic traits.</title>
        <authorList>
            <person name="Miyauchi S."/>
            <person name="Kiss E."/>
            <person name="Kuo A."/>
            <person name="Drula E."/>
            <person name="Kohler A."/>
            <person name="Sanchez-Garcia M."/>
            <person name="Morin E."/>
            <person name="Andreopoulos B."/>
            <person name="Barry K.W."/>
            <person name="Bonito G."/>
            <person name="Buee M."/>
            <person name="Carver A."/>
            <person name="Chen C."/>
            <person name="Cichocki N."/>
            <person name="Clum A."/>
            <person name="Culley D."/>
            <person name="Crous P.W."/>
            <person name="Fauchery L."/>
            <person name="Girlanda M."/>
            <person name="Hayes R.D."/>
            <person name="Keri Z."/>
            <person name="LaButti K."/>
            <person name="Lipzen A."/>
            <person name="Lombard V."/>
            <person name="Magnuson J."/>
            <person name="Maillard F."/>
            <person name="Murat C."/>
            <person name="Nolan M."/>
            <person name="Ohm R.A."/>
            <person name="Pangilinan J."/>
            <person name="Pereira M.F."/>
            <person name="Perotto S."/>
            <person name="Peter M."/>
            <person name="Pfister S."/>
            <person name="Riley R."/>
            <person name="Sitrit Y."/>
            <person name="Stielow J.B."/>
            <person name="Szollosi G."/>
            <person name="Zifcakova L."/>
            <person name="Stursova M."/>
            <person name="Spatafora J.W."/>
            <person name="Tedersoo L."/>
            <person name="Vaario L.M."/>
            <person name="Yamada A."/>
            <person name="Yan M."/>
            <person name="Wang P."/>
            <person name="Xu J."/>
            <person name="Bruns T."/>
            <person name="Baldrian P."/>
            <person name="Vilgalys R."/>
            <person name="Dunand C."/>
            <person name="Henrissat B."/>
            <person name="Grigoriev I.V."/>
            <person name="Hibbett D."/>
            <person name="Nagy L.G."/>
            <person name="Martin F.M."/>
        </authorList>
    </citation>
    <scope>NUCLEOTIDE SEQUENCE</scope>
    <source>
        <strain evidence="2">UH-Tt-Lm1</strain>
    </source>
</reference>
<dbReference type="OrthoDB" id="10661998at2759"/>
<proteinExistence type="predicted"/>
<gene>
    <name evidence="2" type="ORF">BJ322DRAFT_825442</name>
</gene>
<dbReference type="AlphaFoldDB" id="A0A9P6L6Z6"/>
<evidence type="ECO:0000256" key="1">
    <source>
        <dbReference type="SAM" id="MobiDB-lite"/>
    </source>
</evidence>
<evidence type="ECO:0000313" key="3">
    <source>
        <dbReference type="Proteomes" id="UP000736335"/>
    </source>
</evidence>
<name>A0A9P6L6Z6_9AGAM</name>
<dbReference type="Proteomes" id="UP000736335">
    <property type="component" value="Unassembled WGS sequence"/>
</dbReference>
<evidence type="ECO:0000313" key="2">
    <source>
        <dbReference type="EMBL" id="KAF9785335.1"/>
    </source>
</evidence>
<feature type="region of interest" description="Disordered" evidence="1">
    <location>
        <begin position="137"/>
        <end position="164"/>
    </location>
</feature>
<accession>A0A9P6L6Z6</accession>
<sequence>MINNIPPRDALRGEPQDATESGPGCNLNSAGHNEDTAGGDLASEEFPISSTSRLQQLGYAFSMYADGSEPGPSSGREHVITESTRSTHYDSFGPSYDQGQSTHDPRDLPEVLTLEELPHASIRIPFIPPREAFYVRDSNPDLYPPQGGPSDAQQLDWGSRTPLPPSQGDTLAFNAPTPTELTLHDHKGFSPVYSDNGRVRHYDRETPTPPPMPVPHPFRGAGEDPNAESVLPYDTRRQRDDASIKATYPFEPVQHSPVGTQNEDPSRTSSFPHQYGGVSHGNEAAGPPFRTQFLPSRHPELGHQYGSHNTSLASVAGPSRSRVTASGEPPGAVSYPGKGKRKRGFEDVGNTTRSRPRARKNAQPDDFAPTQPAPEPPTHHRTKIEQPHYKCGNSQRGWVRQDTVEFFVGGQPGIRLTDALDPHFSGPDQRDDKMFQYPGAGSSVSCRIHFPQYSSRLYQITTTDHKKDRNPRTRKRLAFEVAKRVKCYVEEFKVGMRWEDMVLIKLVHVSRASWIPEIWYEQQPADHS</sequence>
<keyword evidence="3" id="KW-1185">Reference proteome</keyword>
<protein>
    <submittedName>
        <fullName evidence="2">Uncharacterized protein</fullName>
    </submittedName>
</protein>
<organism evidence="2 3">
    <name type="scientific">Thelephora terrestris</name>
    <dbReference type="NCBI Taxonomy" id="56493"/>
    <lineage>
        <taxon>Eukaryota</taxon>
        <taxon>Fungi</taxon>
        <taxon>Dikarya</taxon>
        <taxon>Basidiomycota</taxon>
        <taxon>Agaricomycotina</taxon>
        <taxon>Agaricomycetes</taxon>
        <taxon>Thelephorales</taxon>
        <taxon>Thelephoraceae</taxon>
        <taxon>Thelephora</taxon>
    </lineage>
</organism>
<reference evidence="2" key="2">
    <citation type="submission" date="2020-11" db="EMBL/GenBank/DDBJ databases">
        <authorList>
            <consortium name="DOE Joint Genome Institute"/>
            <person name="Kuo A."/>
            <person name="Miyauchi S."/>
            <person name="Kiss E."/>
            <person name="Drula E."/>
            <person name="Kohler A."/>
            <person name="Sanchez-Garcia M."/>
            <person name="Andreopoulos B."/>
            <person name="Barry K.W."/>
            <person name="Bonito G."/>
            <person name="Buee M."/>
            <person name="Carver A."/>
            <person name="Chen C."/>
            <person name="Cichocki N."/>
            <person name="Clum A."/>
            <person name="Culley D."/>
            <person name="Crous P.W."/>
            <person name="Fauchery L."/>
            <person name="Girlanda M."/>
            <person name="Hayes R."/>
            <person name="Keri Z."/>
            <person name="Labutti K."/>
            <person name="Lipzen A."/>
            <person name="Lombard V."/>
            <person name="Magnuson J."/>
            <person name="Maillard F."/>
            <person name="Morin E."/>
            <person name="Murat C."/>
            <person name="Nolan M."/>
            <person name="Ohm R."/>
            <person name="Pangilinan J."/>
            <person name="Pereira M."/>
            <person name="Perotto S."/>
            <person name="Peter M."/>
            <person name="Riley R."/>
            <person name="Sitrit Y."/>
            <person name="Stielow B."/>
            <person name="Szollosi G."/>
            <person name="Zifcakova L."/>
            <person name="Stursova M."/>
            <person name="Spatafora J.W."/>
            <person name="Tedersoo L."/>
            <person name="Vaario L.-M."/>
            <person name="Yamada A."/>
            <person name="Yan M."/>
            <person name="Wang P."/>
            <person name="Xu J."/>
            <person name="Bruns T."/>
            <person name="Baldrian P."/>
            <person name="Vilgalys R."/>
            <person name="Henrissat B."/>
            <person name="Grigoriev I.V."/>
            <person name="Hibbett D."/>
            <person name="Nagy L.G."/>
            <person name="Martin F.M."/>
        </authorList>
    </citation>
    <scope>NUCLEOTIDE SEQUENCE</scope>
    <source>
        <strain evidence="2">UH-Tt-Lm1</strain>
    </source>
</reference>
<feature type="region of interest" description="Disordered" evidence="1">
    <location>
        <begin position="252"/>
        <end position="394"/>
    </location>
</feature>